<dbReference type="PANTHER" id="PTHR22115:SF1">
    <property type="entry name" value="COILED-COIL DOMAIN-CONTAINING PROTEIN 50"/>
    <property type="match status" value="1"/>
</dbReference>
<dbReference type="GO" id="GO:0005737">
    <property type="term" value="C:cytoplasm"/>
    <property type="evidence" value="ECO:0007669"/>
    <property type="project" value="TreeGrafter"/>
</dbReference>
<dbReference type="AlphaFoldDB" id="A0A8C5C8Q6"/>
<dbReference type="GO" id="GO:0031625">
    <property type="term" value="F:ubiquitin protein ligase binding"/>
    <property type="evidence" value="ECO:0007669"/>
    <property type="project" value="TreeGrafter"/>
</dbReference>
<protein>
    <submittedName>
        <fullName evidence="1">Uncharacterized protein</fullName>
    </submittedName>
</protein>
<accession>A0A8C5C8Q6</accession>
<dbReference type="Ensembl" id="ENSGMOT00000057580.1">
    <property type="protein sequence ID" value="ENSGMOP00000058931.1"/>
    <property type="gene ID" value="ENSGMOG00000032479.1"/>
</dbReference>
<reference evidence="1" key="2">
    <citation type="submission" date="2025-09" db="UniProtKB">
        <authorList>
            <consortium name="Ensembl"/>
        </authorList>
    </citation>
    <scope>IDENTIFICATION</scope>
</reference>
<organism evidence="1 2">
    <name type="scientific">Gadus morhua</name>
    <name type="common">Atlantic cod</name>
    <dbReference type="NCBI Taxonomy" id="8049"/>
    <lineage>
        <taxon>Eukaryota</taxon>
        <taxon>Metazoa</taxon>
        <taxon>Chordata</taxon>
        <taxon>Craniata</taxon>
        <taxon>Vertebrata</taxon>
        <taxon>Euteleostomi</taxon>
        <taxon>Actinopterygii</taxon>
        <taxon>Neopterygii</taxon>
        <taxon>Teleostei</taxon>
        <taxon>Neoteleostei</taxon>
        <taxon>Acanthomorphata</taxon>
        <taxon>Zeiogadaria</taxon>
        <taxon>Gadariae</taxon>
        <taxon>Gadiformes</taxon>
        <taxon>Gadoidei</taxon>
        <taxon>Gadidae</taxon>
        <taxon>Gadus</taxon>
    </lineage>
</organism>
<evidence type="ECO:0000313" key="2">
    <source>
        <dbReference type="Proteomes" id="UP000694546"/>
    </source>
</evidence>
<reference evidence="1" key="1">
    <citation type="submission" date="2025-08" db="UniProtKB">
        <authorList>
            <consortium name="Ensembl"/>
        </authorList>
    </citation>
    <scope>IDENTIFICATION</scope>
</reference>
<keyword evidence="2" id="KW-1185">Reference proteome</keyword>
<name>A0A8C5C8Q6_GADMO</name>
<sequence>MGGGIGGAGEPGAGSACPRTLTRCSRSTGAATGLGAGRVPAGNYGLSDATQGLTRLDLRDQEVIDMEVARRLQEEEILASNKDKHAAQVAQDEVRGQFSGNSHSWLTMLSPTHALRLSYPVLSQLQSDSFPQHFLLLLLSIWMPPPLVKTHVHRNIKTVCESFIICLFCF</sequence>
<evidence type="ECO:0000313" key="1">
    <source>
        <dbReference type="Ensembl" id="ENSGMOP00000058931.1"/>
    </source>
</evidence>
<dbReference type="PANTHER" id="PTHR22115">
    <property type="entry name" value="C3ORF6 PROTEIN-RELATED"/>
    <property type="match status" value="1"/>
</dbReference>
<dbReference type="GeneTree" id="ENSGT00980000198865"/>
<dbReference type="Proteomes" id="UP000694546">
    <property type="component" value="Chromosome 12"/>
</dbReference>
<proteinExistence type="predicted"/>
<dbReference type="InterPro" id="IPR039303">
    <property type="entry name" value="CCDC50"/>
</dbReference>